<reference evidence="15" key="1">
    <citation type="submission" date="2022-01" db="UniProtKB">
        <authorList>
            <consortium name="EnsemblMetazoa"/>
        </authorList>
    </citation>
    <scope>IDENTIFICATION</scope>
</reference>
<comment type="function">
    <text evidence="11">Microtubule inner protein (MIP) part of the dynein-decorated doublet microtubules (DMTs) in cilia axoneme. Important for proper ciliary and flagellar beating. May act in cooperation with CFAP45 and axonemal dynein subunit DNAH11. May play a role in cell growth and/or survival.</text>
</comment>
<keyword evidence="6" id="KW-0282">Flagellum</keyword>
<evidence type="ECO:0000256" key="11">
    <source>
        <dbReference type="ARBA" id="ARBA00046056"/>
    </source>
</evidence>
<feature type="compositionally biased region" description="Basic and acidic residues" evidence="14">
    <location>
        <begin position="715"/>
        <end position="732"/>
    </location>
</feature>
<dbReference type="Gene3D" id="2.130.10.10">
    <property type="entry name" value="YVTN repeat-like/Quinoprotein amine dehydrogenase"/>
    <property type="match status" value="3"/>
</dbReference>
<dbReference type="PANTHER" id="PTHR13720:SF14">
    <property type="entry name" value="CILIA- AND FLAGELLA-ASSOCIATED PROTEIN 52"/>
    <property type="match status" value="1"/>
</dbReference>
<dbReference type="OMA" id="RIMVYNF"/>
<dbReference type="CDD" id="cd00200">
    <property type="entry name" value="WD40"/>
    <property type="match status" value="1"/>
</dbReference>
<evidence type="ECO:0000256" key="4">
    <source>
        <dbReference type="ARBA" id="ARBA00022574"/>
    </source>
</evidence>
<keyword evidence="4 13" id="KW-0853">WD repeat</keyword>
<dbReference type="GeneID" id="106664115"/>
<comment type="subcellular location">
    <subcellularLocation>
        <location evidence="1">Cell projection</location>
        <location evidence="1">Cilium</location>
        <location evidence="1">Flagellum</location>
    </subcellularLocation>
    <subcellularLocation>
        <location evidence="2">Cytoplasm</location>
    </subcellularLocation>
</comment>
<dbReference type="SMART" id="SM00320">
    <property type="entry name" value="WD40"/>
    <property type="match status" value="10"/>
</dbReference>
<evidence type="ECO:0000256" key="8">
    <source>
        <dbReference type="ARBA" id="ARBA00023273"/>
    </source>
</evidence>
<evidence type="ECO:0000256" key="10">
    <source>
        <dbReference type="ARBA" id="ARBA00029552"/>
    </source>
</evidence>
<dbReference type="InterPro" id="IPR036322">
    <property type="entry name" value="WD40_repeat_dom_sf"/>
</dbReference>
<organism evidence="15 16">
    <name type="scientific">Cimex lectularius</name>
    <name type="common">Bed bug</name>
    <name type="synonym">Acanthia lectularia</name>
    <dbReference type="NCBI Taxonomy" id="79782"/>
    <lineage>
        <taxon>Eukaryota</taxon>
        <taxon>Metazoa</taxon>
        <taxon>Ecdysozoa</taxon>
        <taxon>Arthropoda</taxon>
        <taxon>Hexapoda</taxon>
        <taxon>Insecta</taxon>
        <taxon>Pterygota</taxon>
        <taxon>Neoptera</taxon>
        <taxon>Paraneoptera</taxon>
        <taxon>Hemiptera</taxon>
        <taxon>Heteroptera</taxon>
        <taxon>Panheteroptera</taxon>
        <taxon>Cimicomorpha</taxon>
        <taxon>Cimicidae</taxon>
        <taxon>Cimex</taxon>
    </lineage>
</organism>
<dbReference type="FunFam" id="2.130.10.10:FF:000207">
    <property type="entry name" value="Cilia- and flagella-associated protein 52"/>
    <property type="match status" value="1"/>
</dbReference>
<evidence type="ECO:0000256" key="7">
    <source>
        <dbReference type="ARBA" id="ARBA00023069"/>
    </source>
</evidence>
<dbReference type="Pfam" id="PF00400">
    <property type="entry name" value="WD40"/>
    <property type="match status" value="4"/>
</dbReference>
<evidence type="ECO:0000256" key="1">
    <source>
        <dbReference type="ARBA" id="ARBA00004230"/>
    </source>
</evidence>
<sequence>MDELEDVRDLELRSIIGFDGNAMKGLNVHPDGEHLIYPFGVKVAIHSLATKTNRYLEGPNNVITSIAVSKSGKFVAAGQVNHMGFRAPVFVWNFDSGTIKMSHESHKVRVENVAFSVCERYIISLGGKDDANVVVFDIETLDAVCGVFSSNQNAGDALTIGVSNTRNLCFMTGGVYTLKLWTLCPGKRTVSGLPVQMGKIRRKVTTIKLTPDDEFAYCGTSTGDIMKIKTNFSKTDPENFYPVAPPVLLGCYAKHPKVKRKLLDIDLWVLGVRTLLILDANRLVVGSGDGKVELVKTKEEKIDRHLIKGGGLSTPTFPLFAVEKSCFAGTFVTSLEMLKKDETIIVGNMKCEILIIDLKTFKCRLYLTCHIEAVYDIAFPNVYADVFATASKNDVRLWSVQDGKELLRISVPNFTCSSLLFTHDGRSIVTGWNDGTVRAFTPQSGKPIYIIRDAHSKGVSAIAMTKDGKKLVTGGVEGQVRIWCVRKDVQKLLAVLKEHKGPVSSVAVAPNDKEAASSSTDGSCIIWDIVKNVRLAIMFSTTLFLCIKYHPSGCQLITSGTNRLIGYWETFDGSLIREVEGSRSAALNTLAISKDGRYMVSGGNDYFVKVWLYREGIPTHVGLGHGAVITAVAISPDQKTVVSASADGALFIWRAPMDPPNLAGLADEANLNQSTNEEANITNEENDDKVSTISKSDESEKLLRKSSGTSQQSFRDQEPTEEEKKRSQSDLDKAIKEREVKAKKGKIVQNGNILGGVKCYCKKQCTCDNQNMPRSPKSEFEEARDESIRNLA</sequence>
<dbReference type="InterPro" id="IPR001680">
    <property type="entry name" value="WD40_rpt"/>
</dbReference>
<dbReference type="PANTHER" id="PTHR13720">
    <property type="entry name" value="WD-40 REPEAT PROTEIN"/>
    <property type="match status" value="1"/>
</dbReference>
<evidence type="ECO:0000256" key="6">
    <source>
        <dbReference type="ARBA" id="ARBA00022846"/>
    </source>
</evidence>
<evidence type="ECO:0000256" key="3">
    <source>
        <dbReference type="ARBA" id="ARBA00022490"/>
    </source>
</evidence>
<dbReference type="InterPro" id="IPR019775">
    <property type="entry name" value="WD40_repeat_CS"/>
</dbReference>
<dbReference type="KEGG" id="clec:106664115"/>
<dbReference type="Proteomes" id="UP000494040">
    <property type="component" value="Unassembled WGS sequence"/>
</dbReference>
<dbReference type="InterPro" id="IPR050630">
    <property type="entry name" value="WD_repeat_EMAP"/>
</dbReference>
<keyword evidence="7" id="KW-0969">Cilium</keyword>
<evidence type="ECO:0000256" key="9">
    <source>
        <dbReference type="ARBA" id="ARBA00029456"/>
    </source>
</evidence>
<dbReference type="GO" id="GO:0031514">
    <property type="term" value="C:motile cilium"/>
    <property type="evidence" value="ECO:0007669"/>
    <property type="project" value="UniProtKB-SubCell"/>
</dbReference>
<dbReference type="AlphaFoldDB" id="A0A8I6RF75"/>
<feature type="region of interest" description="Disordered" evidence="14">
    <location>
        <begin position="677"/>
        <end position="732"/>
    </location>
</feature>
<feature type="repeat" description="WD" evidence="13">
    <location>
        <begin position="622"/>
        <end position="653"/>
    </location>
</feature>
<comment type="similarity">
    <text evidence="9">Belongs to the CFAP52 family.</text>
</comment>
<dbReference type="EnsemblMetazoa" id="XM_014389554.2">
    <property type="protein sequence ID" value="XP_014245040.1"/>
    <property type="gene ID" value="LOC106664115"/>
</dbReference>
<evidence type="ECO:0000256" key="14">
    <source>
        <dbReference type="SAM" id="MobiDB-lite"/>
    </source>
</evidence>
<protein>
    <recommendedName>
        <fullName evidence="10">Cilia- and flagella-associated protein 52</fullName>
    </recommendedName>
</protein>
<feature type="repeat" description="WD" evidence="13">
    <location>
        <begin position="496"/>
        <end position="529"/>
    </location>
</feature>
<name>A0A8I6RF75_CIMLE</name>
<keyword evidence="8" id="KW-0966">Cell projection</keyword>
<evidence type="ECO:0000256" key="12">
    <source>
        <dbReference type="ARBA" id="ARBA00047117"/>
    </source>
</evidence>
<evidence type="ECO:0000256" key="13">
    <source>
        <dbReference type="PROSITE-ProRule" id="PRU00221"/>
    </source>
</evidence>
<keyword evidence="5" id="KW-0677">Repeat</keyword>
<evidence type="ECO:0000313" key="15">
    <source>
        <dbReference type="EnsemblMetazoa" id="XP_014245040.1"/>
    </source>
</evidence>
<dbReference type="GO" id="GO:0005930">
    <property type="term" value="C:axoneme"/>
    <property type="evidence" value="ECO:0007669"/>
    <property type="project" value="UniProtKB-ARBA"/>
</dbReference>
<dbReference type="OrthoDB" id="6252103at2759"/>
<proteinExistence type="inferred from homology"/>
<dbReference type="PROSITE" id="PS50082">
    <property type="entry name" value="WD_REPEATS_2"/>
    <property type="match status" value="4"/>
</dbReference>
<comment type="subunit">
    <text evidence="12">Microtubule inner protein component of sperm flagellar doublet microtubules. Interacts with BRCA2. Interacts with the CCT chaperonin complex. Interacts with HSP70. Interacts with AK8. Interacts with CFAP45. Interacts with DNAI1. Interacts with IQDC.</text>
</comment>
<evidence type="ECO:0000256" key="5">
    <source>
        <dbReference type="ARBA" id="ARBA00022737"/>
    </source>
</evidence>
<evidence type="ECO:0000313" key="16">
    <source>
        <dbReference type="Proteomes" id="UP000494040"/>
    </source>
</evidence>
<feature type="repeat" description="WD" evidence="13">
    <location>
        <begin position="452"/>
        <end position="483"/>
    </location>
</feature>
<accession>A0A8I6RF75</accession>
<feature type="compositionally biased region" description="Basic and acidic residues" evidence="14">
    <location>
        <begin position="776"/>
        <end position="792"/>
    </location>
</feature>
<dbReference type="SUPFAM" id="SSF50978">
    <property type="entry name" value="WD40 repeat-like"/>
    <property type="match status" value="2"/>
</dbReference>
<keyword evidence="16" id="KW-1185">Reference proteome</keyword>
<feature type="region of interest" description="Disordered" evidence="14">
    <location>
        <begin position="767"/>
        <end position="792"/>
    </location>
</feature>
<dbReference type="RefSeq" id="XP_014245040.1">
    <property type="nucleotide sequence ID" value="XM_014389554.2"/>
</dbReference>
<dbReference type="PROSITE" id="PS00678">
    <property type="entry name" value="WD_REPEATS_1"/>
    <property type="match status" value="1"/>
</dbReference>
<dbReference type="PROSITE" id="PS50294">
    <property type="entry name" value="WD_REPEATS_REGION"/>
    <property type="match status" value="3"/>
</dbReference>
<dbReference type="InterPro" id="IPR015943">
    <property type="entry name" value="WD40/YVTN_repeat-like_dom_sf"/>
</dbReference>
<evidence type="ECO:0000256" key="2">
    <source>
        <dbReference type="ARBA" id="ARBA00004496"/>
    </source>
</evidence>
<keyword evidence="3" id="KW-0963">Cytoplasm</keyword>
<dbReference type="FunFam" id="2.130.10.10:FF:001320">
    <property type="entry name" value="Predicted protein"/>
    <property type="match status" value="1"/>
</dbReference>
<feature type="repeat" description="WD" evidence="13">
    <location>
        <begin position="580"/>
        <end position="611"/>
    </location>
</feature>